<reference evidence="1 2" key="1">
    <citation type="submission" date="2018-08" db="EMBL/GenBank/DDBJ databases">
        <title>Recombination of ecologically and evolutionarily significant loci maintains genetic cohesion in the Pseudomonas syringae species complex.</title>
        <authorList>
            <person name="Dillon M."/>
            <person name="Thakur S."/>
            <person name="Almeida R.N.D."/>
            <person name="Weir B.S."/>
            <person name="Guttman D.S."/>
        </authorList>
    </citation>
    <scope>NUCLEOTIDE SEQUENCE [LARGE SCALE GENOMIC DNA]</scope>
    <source>
        <strain evidence="1 2">ICMP 4388</strain>
    </source>
</reference>
<evidence type="ECO:0000313" key="1">
    <source>
        <dbReference type="EMBL" id="RMO57272.1"/>
    </source>
</evidence>
<dbReference type="NCBIfam" id="NF033927">
    <property type="entry name" value="alph_xenorhab_B"/>
    <property type="match status" value="1"/>
</dbReference>
<evidence type="ECO:0000313" key="2">
    <source>
        <dbReference type="Proteomes" id="UP000274541"/>
    </source>
</evidence>
<name>A0A0N8T8R5_PSEAP</name>
<gene>
    <name evidence="1" type="ORF">ALQ37_02867</name>
</gene>
<proteinExistence type="predicted"/>
<dbReference type="InterPro" id="IPR047760">
    <property type="entry name" value="XaxB-like"/>
</dbReference>
<sequence>MNIHVLAMPAQLPKPDMEIIIASREKLKREADRLGDIYLPIMNEALHSLLSEVGHVDKEALDTLTLVPHMYNSEEMLPFLEAVEKLRGDPEDAKSSAAIADFNEEISLLLDTREASLSSQAKALDRALINLEAVRVDGVEHLTPALEQEIAVLEARLETEHARLMEVIRQGAAVNDLIRDVESLSFFDKLKPLVASLERLADVDPLNPLIGSVKAGIAGVSNILDLLDAAVDYDHLIALRERLQTQMTGLQETTDATRAALETEVSKRGQLSGLASVEVCKTDYVREMSKLLEALKRVLASSRLPETAVIEKRVEHFSRQADALNNYLIDLRRSWRS</sequence>
<dbReference type="EMBL" id="RBPX01000385">
    <property type="protein sequence ID" value="RMO57272.1"/>
    <property type="molecule type" value="Genomic_DNA"/>
</dbReference>
<organism evidence="1 2">
    <name type="scientific">Pseudomonas syringae pv. aptata</name>
    <dbReference type="NCBI Taxonomy" id="83167"/>
    <lineage>
        <taxon>Bacteria</taxon>
        <taxon>Pseudomonadati</taxon>
        <taxon>Pseudomonadota</taxon>
        <taxon>Gammaproteobacteria</taxon>
        <taxon>Pseudomonadales</taxon>
        <taxon>Pseudomonadaceae</taxon>
        <taxon>Pseudomonas</taxon>
        <taxon>Pseudomonas syringae</taxon>
    </lineage>
</organism>
<protein>
    <submittedName>
        <fullName evidence="1">Binary cytotoxin component</fullName>
    </submittedName>
</protein>
<dbReference type="Proteomes" id="UP000274541">
    <property type="component" value="Unassembled WGS sequence"/>
</dbReference>
<accession>A0A0N8T8R5</accession>
<dbReference type="RefSeq" id="WP_024665822.1">
    <property type="nucleotide sequence ID" value="NZ_JBPDUT010000002.1"/>
</dbReference>
<dbReference type="AlphaFoldDB" id="A0A0N8T8R5"/>
<comment type="caution">
    <text evidence="1">The sequence shown here is derived from an EMBL/GenBank/DDBJ whole genome shotgun (WGS) entry which is preliminary data.</text>
</comment>